<keyword evidence="1" id="KW-0812">Transmembrane</keyword>
<gene>
    <name evidence="2" type="ORF">Hs30E_02310</name>
</gene>
<evidence type="ECO:0000313" key="3">
    <source>
        <dbReference type="Proteomes" id="UP000480303"/>
    </source>
</evidence>
<keyword evidence="1" id="KW-1133">Transmembrane helix</keyword>
<reference evidence="2 3" key="1">
    <citation type="submission" date="2020-02" db="EMBL/GenBank/DDBJ databases">
        <title>Draft genome sequence of Lactococcus sp. Hs30E4-3.</title>
        <authorList>
            <person name="Noda S."/>
            <person name="Yuki M."/>
            <person name="Ohkuma M."/>
        </authorList>
    </citation>
    <scope>NUCLEOTIDE SEQUENCE [LARGE SCALE GENOMIC DNA]</scope>
    <source>
        <strain evidence="2 3">Hs30E4-3</strain>
    </source>
</reference>
<dbReference type="AlphaFoldDB" id="A0A6A0B8G3"/>
<evidence type="ECO:0000313" key="2">
    <source>
        <dbReference type="EMBL" id="GFH41680.1"/>
    </source>
</evidence>
<sequence>MTLKIGKKKSDLSKDEVTEITTIFALGLVFVASNFLIWHGIIEW</sequence>
<keyword evidence="3" id="KW-1185">Reference proteome</keyword>
<keyword evidence="1" id="KW-0472">Membrane</keyword>
<dbReference type="RefSeq" id="WP_267130223.1">
    <property type="nucleotide sequence ID" value="NZ_BLLI01000003.1"/>
</dbReference>
<feature type="transmembrane region" description="Helical" evidence="1">
    <location>
        <begin position="20"/>
        <end position="41"/>
    </location>
</feature>
<protein>
    <submittedName>
        <fullName evidence="2">Uncharacterized protein</fullName>
    </submittedName>
</protein>
<proteinExistence type="predicted"/>
<dbReference type="EMBL" id="BLLI01000003">
    <property type="protein sequence ID" value="GFH41680.1"/>
    <property type="molecule type" value="Genomic_DNA"/>
</dbReference>
<evidence type="ECO:0000256" key="1">
    <source>
        <dbReference type="SAM" id="Phobius"/>
    </source>
</evidence>
<organism evidence="2 3">
    <name type="scientific">Pseudolactococcus hodotermopsidis</name>
    <dbReference type="NCBI Taxonomy" id="2709157"/>
    <lineage>
        <taxon>Bacteria</taxon>
        <taxon>Bacillati</taxon>
        <taxon>Bacillota</taxon>
        <taxon>Bacilli</taxon>
        <taxon>Lactobacillales</taxon>
        <taxon>Streptococcaceae</taxon>
        <taxon>Pseudolactococcus</taxon>
    </lineage>
</organism>
<name>A0A6A0B8G3_9LACT</name>
<comment type="caution">
    <text evidence="2">The sequence shown here is derived from an EMBL/GenBank/DDBJ whole genome shotgun (WGS) entry which is preliminary data.</text>
</comment>
<dbReference type="Proteomes" id="UP000480303">
    <property type="component" value="Unassembled WGS sequence"/>
</dbReference>
<accession>A0A6A0B8G3</accession>